<dbReference type="InterPro" id="IPR011101">
    <property type="entry name" value="DUF5131"/>
</dbReference>
<dbReference type="Pfam" id="PF07505">
    <property type="entry name" value="DUF5131"/>
    <property type="match status" value="1"/>
</dbReference>
<sequence length="395" mass="44918">MTTKIEWTNRTWNPVTGCTKVSPGCDNCYAETFAERWRGTAGHAYENGFDVQLRPERLIRPVKWRKPLRIFVNSMSDLFLDAVPDDFIAQAFAVMAATPQHTYQVLTKRHGRMRSLLRSDDFRRRAKEYYAGLKLKGLIPDRPLVINVWPLPNVWLGVSVENQQWANIRIPALLETPAAVRFLSCEPLLGPVDLSRWLRPVPDCGHVTPEDGTCRHPDAFTPECHRWADCPARRRPEDWHGLDWVIVGGESGPRARPMHPDWARQIRDGCDVVGVPFFFKQHGEWAPLGPLYGDLEETDEGHMEAVGLEVVEGKRVIQLESDGYIAEGHQPGDSRTWLMARVGKRRAGRELDGRTHDTFPRDDFRESIASGLTEDLDAFSRCLDAATNDTTRRTS</sequence>
<organism evidence="1 2">
    <name type="scientific">Streptomyces caeni</name>
    <dbReference type="NCBI Taxonomy" id="2307231"/>
    <lineage>
        <taxon>Bacteria</taxon>
        <taxon>Bacillati</taxon>
        <taxon>Actinomycetota</taxon>
        <taxon>Actinomycetes</taxon>
        <taxon>Kitasatosporales</taxon>
        <taxon>Streptomycetaceae</taxon>
        <taxon>Streptomyces</taxon>
    </lineage>
</organism>
<proteinExistence type="predicted"/>
<evidence type="ECO:0000313" key="2">
    <source>
        <dbReference type="Proteomes" id="UP001597261"/>
    </source>
</evidence>
<dbReference type="Proteomes" id="UP001597261">
    <property type="component" value="Unassembled WGS sequence"/>
</dbReference>
<accession>A0ABW4IHZ2</accession>
<protein>
    <submittedName>
        <fullName evidence="1">DUF5131 family protein</fullName>
    </submittedName>
</protein>
<gene>
    <name evidence="1" type="ORF">ACFSL4_01520</name>
</gene>
<dbReference type="EMBL" id="JBHUDX010000004">
    <property type="protein sequence ID" value="MFD1656945.1"/>
    <property type="molecule type" value="Genomic_DNA"/>
</dbReference>
<keyword evidence="2" id="KW-1185">Reference proteome</keyword>
<comment type="caution">
    <text evidence="1">The sequence shown here is derived from an EMBL/GenBank/DDBJ whole genome shotgun (WGS) entry which is preliminary data.</text>
</comment>
<name>A0ABW4IHZ2_9ACTN</name>
<evidence type="ECO:0000313" key="1">
    <source>
        <dbReference type="EMBL" id="MFD1656945.1"/>
    </source>
</evidence>
<reference evidence="2" key="1">
    <citation type="journal article" date="2019" name="Int. J. Syst. Evol. Microbiol.">
        <title>The Global Catalogue of Microorganisms (GCM) 10K type strain sequencing project: providing services to taxonomists for standard genome sequencing and annotation.</title>
        <authorList>
            <consortium name="The Broad Institute Genomics Platform"/>
            <consortium name="The Broad Institute Genome Sequencing Center for Infectious Disease"/>
            <person name="Wu L."/>
            <person name="Ma J."/>
        </authorList>
    </citation>
    <scope>NUCLEOTIDE SEQUENCE [LARGE SCALE GENOMIC DNA]</scope>
    <source>
        <strain evidence="2">CGMCC 1.12470</strain>
    </source>
</reference>
<dbReference type="RefSeq" id="WP_381077305.1">
    <property type="nucleotide sequence ID" value="NZ_JBHUDX010000004.1"/>
</dbReference>